<dbReference type="GO" id="GO:0016787">
    <property type="term" value="F:hydrolase activity"/>
    <property type="evidence" value="ECO:0007669"/>
    <property type="project" value="UniProtKB-KW"/>
</dbReference>
<dbReference type="InterPro" id="IPR050789">
    <property type="entry name" value="Diverse_Enzym_Activities"/>
</dbReference>
<dbReference type="InterPro" id="IPR012338">
    <property type="entry name" value="Beta-lactam/transpept-like"/>
</dbReference>
<dbReference type="PANTHER" id="PTHR43283:SF7">
    <property type="entry name" value="BETA-LACTAMASE-RELATED DOMAIN-CONTAINING PROTEIN"/>
    <property type="match status" value="1"/>
</dbReference>
<dbReference type="Proteomes" id="UP000447833">
    <property type="component" value="Unassembled WGS sequence"/>
</dbReference>
<dbReference type="InterPro" id="IPR001466">
    <property type="entry name" value="Beta-lactam-related"/>
</dbReference>
<evidence type="ECO:0000313" key="2">
    <source>
        <dbReference type="EMBL" id="MYL63489.1"/>
    </source>
</evidence>
<dbReference type="SUPFAM" id="SSF56601">
    <property type="entry name" value="beta-lactamase/transpeptidase-like"/>
    <property type="match status" value="1"/>
</dbReference>
<gene>
    <name evidence="2" type="ORF">GLW07_09000</name>
</gene>
<feature type="domain" description="Beta-lactamase-related" evidence="1">
    <location>
        <begin position="14"/>
        <end position="317"/>
    </location>
</feature>
<comment type="caution">
    <text evidence="2">The sequence shown here is derived from an EMBL/GenBank/DDBJ whole genome shotgun (WGS) entry which is preliminary data.</text>
</comment>
<dbReference type="EMBL" id="WMEY01000002">
    <property type="protein sequence ID" value="MYL63489.1"/>
    <property type="molecule type" value="Genomic_DNA"/>
</dbReference>
<name>A0A845EY81_9BACL</name>
<protein>
    <submittedName>
        <fullName evidence="2">Serine hydrolase</fullName>
    </submittedName>
</protein>
<reference evidence="2 3" key="1">
    <citation type="submission" date="2019-11" db="EMBL/GenBank/DDBJ databases">
        <title>Genome sequences of 17 halophilic strains isolated from different environments.</title>
        <authorList>
            <person name="Furrow R.E."/>
        </authorList>
    </citation>
    <scope>NUCLEOTIDE SEQUENCE [LARGE SCALE GENOMIC DNA]</scope>
    <source>
        <strain evidence="2 3">22506_14_FS</strain>
    </source>
</reference>
<organism evidence="2 3">
    <name type="scientific">Guptibacillus hwajinpoensis</name>
    <dbReference type="NCBI Taxonomy" id="208199"/>
    <lineage>
        <taxon>Bacteria</taxon>
        <taxon>Bacillati</taxon>
        <taxon>Bacillota</taxon>
        <taxon>Bacilli</taxon>
        <taxon>Bacillales</taxon>
        <taxon>Guptibacillaceae</taxon>
        <taxon>Guptibacillus</taxon>
    </lineage>
</organism>
<proteinExistence type="predicted"/>
<evidence type="ECO:0000313" key="3">
    <source>
        <dbReference type="Proteomes" id="UP000447833"/>
    </source>
</evidence>
<accession>A0A845EY81</accession>
<dbReference type="Pfam" id="PF00144">
    <property type="entry name" value="Beta-lactamase"/>
    <property type="match status" value="1"/>
</dbReference>
<dbReference type="PANTHER" id="PTHR43283">
    <property type="entry name" value="BETA-LACTAMASE-RELATED"/>
    <property type="match status" value="1"/>
</dbReference>
<evidence type="ECO:0000259" key="1">
    <source>
        <dbReference type="Pfam" id="PF00144"/>
    </source>
</evidence>
<dbReference type="Gene3D" id="3.40.710.10">
    <property type="entry name" value="DD-peptidase/beta-lactamase superfamily"/>
    <property type="match status" value="1"/>
</dbReference>
<keyword evidence="2" id="KW-0378">Hydrolase</keyword>
<dbReference type="RefSeq" id="WP_160919081.1">
    <property type="nucleotide sequence ID" value="NZ_WMEY01000002.1"/>
</dbReference>
<sequence length="333" mass="37932">MKASYEKLVSWVENIKELNQSSAASLLILKDNKVVLEHYSGTHSNNNASLITESSRFNVASARKSYLGLCVAYAIHDGKINDIDNYASRYFDDLNPEILGETTIRHLVTHTHGIDENANGELIREFKPGESWAYRGINIKLITHLINNLYGKPFTELLREKVFVPMGFHKTWWETEDRDDLVSVIIDPEQGGEDTTGSTDNGMESNLFVSTQEFARWGSLFLNKGQFNNKQIVPKEVIELAIEIHTPNGIDKELPRNGFFWFVNDLPREMSELGDRVPAGSYQILGVTGPTLLVIPKYDVVIAKMYNKRYNYGNENYLYYLKEFSNIAADTFQ</sequence>
<dbReference type="AlphaFoldDB" id="A0A845EY81"/>